<name>A0A510KW19_9FUSO</name>
<reference evidence="3 4" key="1">
    <citation type="submission" date="2019-07" db="EMBL/GenBank/DDBJ databases">
        <title>Complete Genome Sequence of Leptotrichia wadei Strain JMUB3936.</title>
        <authorList>
            <person name="Watanabe S."/>
            <person name="Cui L."/>
        </authorList>
    </citation>
    <scope>NUCLEOTIDE SEQUENCE [LARGE SCALE GENOMIC DNA]</scope>
    <source>
        <strain evidence="3 4">JMUB3936</strain>
    </source>
</reference>
<dbReference type="EMBL" id="AP019841">
    <property type="protein sequence ID" value="BBM54353.1"/>
    <property type="molecule type" value="Genomic_DNA"/>
</dbReference>
<proteinExistence type="predicted"/>
<evidence type="ECO:0000256" key="1">
    <source>
        <dbReference type="ARBA" id="ARBA00022598"/>
    </source>
</evidence>
<dbReference type="NCBIfam" id="TIGR00121">
    <property type="entry name" value="birA_ligase"/>
    <property type="match status" value="1"/>
</dbReference>
<dbReference type="Gene3D" id="3.30.930.10">
    <property type="entry name" value="Bira Bifunctional Protein, Domain 2"/>
    <property type="match status" value="1"/>
</dbReference>
<protein>
    <submittedName>
        <fullName evidence="3">Biotin-(Acetyl-CoA carboxylase) ligase</fullName>
    </submittedName>
</protein>
<dbReference type="PROSITE" id="PS51733">
    <property type="entry name" value="BPL_LPL_CATALYTIC"/>
    <property type="match status" value="1"/>
</dbReference>
<dbReference type="InterPro" id="IPR004143">
    <property type="entry name" value="BPL_LPL_catalytic"/>
</dbReference>
<accession>A0A510KW19</accession>
<feature type="domain" description="BPL/LPL catalytic" evidence="2">
    <location>
        <begin position="1"/>
        <end position="173"/>
    </location>
</feature>
<dbReference type="AlphaFoldDB" id="A0A510KW19"/>
<dbReference type="RefSeq" id="WP_147003184.1">
    <property type="nucleotide sequence ID" value="NZ_AP019841.1"/>
</dbReference>
<dbReference type="InterPro" id="IPR045864">
    <property type="entry name" value="aa-tRNA-synth_II/BPL/LPL"/>
</dbReference>
<keyword evidence="1 3" id="KW-0436">Ligase</keyword>
<evidence type="ECO:0000313" key="4">
    <source>
        <dbReference type="Proteomes" id="UP000321944"/>
    </source>
</evidence>
<dbReference type="PANTHER" id="PTHR12835">
    <property type="entry name" value="BIOTIN PROTEIN LIGASE"/>
    <property type="match status" value="1"/>
</dbReference>
<dbReference type="OrthoDB" id="9807064at2"/>
<gene>
    <name evidence="3" type="ORF">JMUB3936_0637</name>
</gene>
<dbReference type="Gene3D" id="2.30.30.100">
    <property type="match status" value="1"/>
</dbReference>
<dbReference type="Proteomes" id="UP000321944">
    <property type="component" value="Chromosome"/>
</dbReference>
<evidence type="ECO:0000259" key="2">
    <source>
        <dbReference type="PROSITE" id="PS51733"/>
    </source>
</evidence>
<dbReference type="SUPFAM" id="SSF55681">
    <property type="entry name" value="Class II aaRS and biotin synthetases"/>
    <property type="match status" value="1"/>
</dbReference>
<sequence length="242" mass="27971">MKIYSYETLDSTNEFMKNNVSKFEEYDVVTAENQTLGKARRGNTWVSQKGMALFTFLVKKDENSGIDDSEYLKLPLITGLSVIKGLRKIENLDYMFKWTNDVYLYGKKITGILVERVENNFFVGIGININNSLPAELSETAASISEITGKHYDIKEIITSIIEEFKILFETFLNGKWEEILLEINELSYLKEKKVHLKINRAYFSGIVKNINHNGELEILIDDKIHTFSVGEVFEEKMRVIR</sequence>
<evidence type="ECO:0000313" key="3">
    <source>
        <dbReference type="EMBL" id="BBM54353.1"/>
    </source>
</evidence>
<dbReference type="Pfam" id="PF03099">
    <property type="entry name" value="BPL_LplA_LipB"/>
    <property type="match status" value="1"/>
</dbReference>
<dbReference type="GO" id="GO:0004077">
    <property type="term" value="F:biotin--[biotin carboxyl-carrier protein] ligase activity"/>
    <property type="evidence" value="ECO:0007669"/>
    <property type="project" value="InterPro"/>
</dbReference>
<dbReference type="GO" id="GO:0005737">
    <property type="term" value="C:cytoplasm"/>
    <property type="evidence" value="ECO:0007669"/>
    <property type="project" value="TreeGrafter"/>
</dbReference>
<dbReference type="CDD" id="cd16442">
    <property type="entry name" value="BPL"/>
    <property type="match status" value="1"/>
</dbReference>
<dbReference type="InterPro" id="IPR004408">
    <property type="entry name" value="Biotin_CoA_COase_ligase"/>
</dbReference>
<dbReference type="PANTHER" id="PTHR12835:SF5">
    <property type="entry name" value="BIOTIN--PROTEIN LIGASE"/>
    <property type="match status" value="1"/>
</dbReference>
<organism evidence="3 4">
    <name type="scientific">Leptotrichia wadei</name>
    <dbReference type="NCBI Taxonomy" id="157687"/>
    <lineage>
        <taxon>Bacteria</taxon>
        <taxon>Fusobacteriati</taxon>
        <taxon>Fusobacteriota</taxon>
        <taxon>Fusobacteriia</taxon>
        <taxon>Fusobacteriales</taxon>
        <taxon>Leptotrichiaceae</taxon>
        <taxon>Leptotrichia</taxon>
    </lineage>
</organism>